<dbReference type="SUPFAM" id="SSF53850">
    <property type="entry name" value="Periplasmic binding protein-like II"/>
    <property type="match status" value="1"/>
</dbReference>
<dbReference type="PANTHER" id="PTHR30346">
    <property type="entry name" value="TRANSCRIPTIONAL DUAL REGULATOR HCAR-RELATED"/>
    <property type="match status" value="1"/>
</dbReference>
<dbReference type="InterPro" id="IPR036390">
    <property type="entry name" value="WH_DNA-bd_sf"/>
</dbReference>
<gene>
    <name evidence="6" type="ORF">HA46_04200</name>
</gene>
<protein>
    <submittedName>
        <fullName evidence="6">LysR family transcriptional regulator</fullName>
    </submittedName>
</protein>
<comment type="caution">
    <text evidence="6">The sequence shown here is derived from an EMBL/GenBank/DDBJ whole genome shotgun (WGS) entry which is preliminary data.</text>
</comment>
<keyword evidence="7" id="KW-1185">Reference proteome</keyword>
<dbReference type="Gene3D" id="1.10.10.10">
    <property type="entry name" value="Winged helix-like DNA-binding domain superfamily/Winged helix DNA-binding domain"/>
    <property type="match status" value="1"/>
</dbReference>
<organism evidence="6 7">
    <name type="scientific">Pantoea septica</name>
    <dbReference type="NCBI Taxonomy" id="472695"/>
    <lineage>
        <taxon>Bacteria</taxon>
        <taxon>Pseudomonadati</taxon>
        <taxon>Pseudomonadota</taxon>
        <taxon>Gammaproteobacteria</taxon>
        <taxon>Enterobacterales</taxon>
        <taxon>Erwiniaceae</taxon>
        <taxon>Pantoea</taxon>
    </lineage>
</organism>
<evidence type="ECO:0000313" key="7">
    <source>
        <dbReference type="Proteomes" id="UP000193785"/>
    </source>
</evidence>
<dbReference type="Pfam" id="PF00126">
    <property type="entry name" value="HTH_1"/>
    <property type="match status" value="1"/>
</dbReference>
<dbReference type="SUPFAM" id="SSF46785">
    <property type="entry name" value="Winged helix' DNA-binding domain"/>
    <property type="match status" value="1"/>
</dbReference>
<evidence type="ECO:0000256" key="4">
    <source>
        <dbReference type="ARBA" id="ARBA00023163"/>
    </source>
</evidence>
<evidence type="ECO:0000313" key="6">
    <source>
        <dbReference type="EMBL" id="ORN02363.1"/>
    </source>
</evidence>
<evidence type="ECO:0000256" key="1">
    <source>
        <dbReference type="ARBA" id="ARBA00009437"/>
    </source>
</evidence>
<reference evidence="6 7" key="1">
    <citation type="journal article" date="2017" name="Antonie Van Leeuwenhoek">
        <title>Phylogenomic resolution of the bacterial genus Pantoea and its relationship with Erwinia and Tatumella.</title>
        <authorList>
            <person name="Palmer M."/>
            <person name="Steenkamp E.T."/>
            <person name="Coetzee M.P."/>
            <person name="Chan W.Y."/>
            <person name="van Zyl E."/>
            <person name="De Maayer P."/>
            <person name="Coutinho T.A."/>
            <person name="Blom J."/>
            <person name="Smits T.H."/>
            <person name="Duffy B."/>
            <person name="Venter S.N."/>
        </authorList>
    </citation>
    <scope>NUCLEOTIDE SEQUENCE [LARGE SCALE GENOMIC DNA]</scope>
    <source>
        <strain evidence="6 7">LMG 5345</strain>
    </source>
</reference>
<keyword evidence="4" id="KW-0804">Transcription</keyword>
<dbReference type="InterPro" id="IPR005119">
    <property type="entry name" value="LysR_subst-bd"/>
</dbReference>
<dbReference type="Pfam" id="PF03466">
    <property type="entry name" value="LysR_substrate"/>
    <property type="match status" value="1"/>
</dbReference>
<keyword evidence="3" id="KW-0238">DNA-binding</keyword>
<feature type="domain" description="HTH lysR-type" evidence="5">
    <location>
        <begin position="13"/>
        <end position="70"/>
    </location>
</feature>
<comment type="similarity">
    <text evidence="1">Belongs to the LysR transcriptional regulatory family.</text>
</comment>
<evidence type="ECO:0000256" key="3">
    <source>
        <dbReference type="ARBA" id="ARBA00023125"/>
    </source>
</evidence>
<evidence type="ECO:0000256" key="2">
    <source>
        <dbReference type="ARBA" id="ARBA00023015"/>
    </source>
</evidence>
<proteinExistence type="inferred from homology"/>
<accession>A0ABX3UX46</accession>
<keyword evidence="2" id="KW-0805">Transcription regulation</keyword>
<sequence>MATAAHLISSNLPSVKQLQCFLAVAYELNFRRAAERLNMTQPPLTRHIQSLEALLHQRLFSRSTHAVILTEDGRALLARAEKILADLDALSVDSLSRPHRLRIGLTRTLDFTRIPPVAARLAQLDAGDEIDSPDLTSARLLQCLAQNRLDLVLTGEKGASEQENVRYRWICREPLLVALPTTHPASRQQQVSLDAVNDLPLFWFARRANPAFFDKCEQVFAKLKRPLKKVNEPDDSLTMLAYIARGKGFALLPQSKCAFNQEGLCYRPLRDDHAQQLHIDVYAATRHNDARPALMQALEKLSNGAP</sequence>
<dbReference type="CDD" id="cd08414">
    <property type="entry name" value="PBP2_LTTR_aromatics_like"/>
    <property type="match status" value="1"/>
</dbReference>
<dbReference type="Proteomes" id="UP000193785">
    <property type="component" value="Unassembled WGS sequence"/>
</dbReference>
<evidence type="ECO:0000259" key="5">
    <source>
        <dbReference type="PROSITE" id="PS50931"/>
    </source>
</evidence>
<dbReference type="PROSITE" id="PS50931">
    <property type="entry name" value="HTH_LYSR"/>
    <property type="match status" value="1"/>
</dbReference>
<dbReference type="InterPro" id="IPR000847">
    <property type="entry name" value="LysR_HTH_N"/>
</dbReference>
<dbReference type="EMBL" id="MLJJ01000005">
    <property type="protein sequence ID" value="ORN02363.1"/>
    <property type="molecule type" value="Genomic_DNA"/>
</dbReference>
<dbReference type="Gene3D" id="3.40.190.10">
    <property type="entry name" value="Periplasmic binding protein-like II"/>
    <property type="match status" value="2"/>
</dbReference>
<name>A0ABX3UX46_9GAMM</name>
<dbReference type="RefSeq" id="WP_084882282.1">
    <property type="nucleotide sequence ID" value="NZ_MLJJ01000005.1"/>
</dbReference>
<dbReference type="PANTHER" id="PTHR30346:SF28">
    <property type="entry name" value="HTH-TYPE TRANSCRIPTIONAL REGULATOR CYNR"/>
    <property type="match status" value="1"/>
</dbReference>
<dbReference type="PRINTS" id="PR00039">
    <property type="entry name" value="HTHLYSR"/>
</dbReference>
<dbReference type="InterPro" id="IPR036388">
    <property type="entry name" value="WH-like_DNA-bd_sf"/>
</dbReference>